<evidence type="ECO:0000256" key="3">
    <source>
        <dbReference type="ARBA" id="ARBA00023295"/>
    </source>
</evidence>
<dbReference type="InterPro" id="IPR036156">
    <property type="entry name" value="Beta-gal/glucu_dom_sf"/>
</dbReference>
<feature type="domain" description="Glycoside hydrolase family 2 catalytic" evidence="6">
    <location>
        <begin position="370"/>
        <end position="668"/>
    </location>
</feature>
<feature type="compositionally biased region" description="Pro residues" evidence="4">
    <location>
        <begin position="1"/>
        <end position="12"/>
    </location>
</feature>
<evidence type="ECO:0000259" key="6">
    <source>
        <dbReference type="Pfam" id="PF02836"/>
    </source>
</evidence>
<dbReference type="Gene3D" id="3.20.20.80">
    <property type="entry name" value="Glycosidases"/>
    <property type="match status" value="1"/>
</dbReference>
<dbReference type="PANTHER" id="PTHR42732:SF1">
    <property type="entry name" value="BETA-MANNOSIDASE"/>
    <property type="match status" value="1"/>
</dbReference>
<feature type="domain" description="Glycosyl hydrolases family 2 sugar binding" evidence="7">
    <location>
        <begin position="124"/>
        <end position="234"/>
    </location>
</feature>
<dbReference type="Gene3D" id="2.60.120.260">
    <property type="entry name" value="Galactose-binding domain-like"/>
    <property type="match status" value="1"/>
</dbReference>
<feature type="domain" description="DUF4982" evidence="9">
    <location>
        <begin position="702"/>
        <end position="747"/>
    </location>
</feature>
<evidence type="ECO:0000313" key="11">
    <source>
        <dbReference type="Proteomes" id="UP000664369"/>
    </source>
</evidence>
<keyword evidence="3" id="KW-0326">Glycosidase</keyword>
<protein>
    <submittedName>
        <fullName evidence="10">DUF4982 domain-containing protein</fullName>
    </submittedName>
</protein>
<keyword evidence="11" id="KW-1185">Reference proteome</keyword>
<dbReference type="InterPro" id="IPR013783">
    <property type="entry name" value="Ig-like_fold"/>
</dbReference>
<evidence type="ECO:0000259" key="7">
    <source>
        <dbReference type="Pfam" id="PF02837"/>
    </source>
</evidence>
<dbReference type="EMBL" id="JAGETZ010000005">
    <property type="protein sequence ID" value="MBO2010116.1"/>
    <property type="molecule type" value="Genomic_DNA"/>
</dbReference>
<dbReference type="InterPro" id="IPR032311">
    <property type="entry name" value="DUF4982"/>
</dbReference>
<comment type="caution">
    <text evidence="10">The sequence shown here is derived from an EMBL/GenBank/DDBJ whole genome shotgun (WGS) entry which is preliminary data.</text>
</comment>
<feature type="domain" description="Glycoside hydrolase family 2 immunoglobulin-like beta-sandwich" evidence="5">
    <location>
        <begin position="258"/>
        <end position="360"/>
    </location>
</feature>
<dbReference type="Pfam" id="PF16355">
    <property type="entry name" value="DUF4982"/>
    <property type="match status" value="1"/>
</dbReference>
<dbReference type="InterPro" id="IPR008979">
    <property type="entry name" value="Galactose-bd-like_sf"/>
</dbReference>
<dbReference type="InterPro" id="IPR021720">
    <property type="entry name" value="Malectin_dom"/>
</dbReference>
<proteinExistence type="inferred from homology"/>
<feature type="region of interest" description="Disordered" evidence="4">
    <location>
        <begin position="1"/>
        <end position="39"/>
    </location>
</feature>
<organism evidence="10 11">
    <name type="scientific">Hymenobacter negativus</name>
    <dbReference type="NCBI Taxonomy" id="2795026"/>
    <lineage>
        <taxon>Bacteria</taxon>
        <taxon>Pseudomonadati</taxon>
        <taxon>Bacteroidota</taxon>
        <taxon>Cytophagia</taxon>
        <taxon>Cytophagales</taxon>
        <taxon>Hymenobacteraceae</taxon>
        <taxon>Hymenobacter</taxon>
    </lineage>
</organism>
<dbReference type="SUPFAM" id="SSF49785">
    <property type="entry name" value="Galactose-binding domain-like"/>
    <property type="match status" value="2"/>
</dbReference>
<sequence>MIEPRTSPPTPLPRRGELSNFRSVASASPRRNARTSPEKCPPCADFYTRATVALLSAGEGPGVRFRRLLLLLLLTLPAAAQDRITQSINAGWQFRKADGTDYAHTTAVTGWGKVSVPHTWNATDVNDDEPGYYRGVGWYKKTLHIPANWQNRRVYLLFEGAGQEAEVYVNGQLAGRHAGGYTAFQFPVSKWLKFDKAATNEVVVKVDNSPNPALPPLSADFTFYGGLYRDVYLVAASPVHFDLDNYASSGLFVSTPAVSAEIAQVLTRGTLVNESASKRRLTVLTELTDRAGNVVAQQRSGLTLAAGEKREFRQTFAGLRRPHLWSPTDPYLYHVTATVREAGPASAPPLDAVSSPLGLRWFRFDAATGFYLNGQPLKLIGTNRHQDFPGLGNALPDALAERDLLLLKQMGGNFLRVSHYPQDPAVLAACDRLGILASVEIPVVNAITDSEAFFQNCRTMQTEMIRQGYNHPSVIIWAYMNEVLLRLPAGLTKDNEAGKAYLARVAALARELDALTRREDPTRYTMLVNHGAFDLYQQAGLLNISQLIGWNLYAGWYSGGFQGFPDFLDRHRRELPDKPLLVTEFGADADARLHSFQPLRFDKTTEYANRYHQFYLKAIQERPFVAGATVWNLAEFNSEGRQEAVPHINNKSLLTADRQPKDAYLFYQAHLLRTPFVRIGSRAWTLRAGLAAGPDSLYCNQPVEVYTNQPSAELLLNGKSLGTHPAEFGIARFTVPFSAGLNQLTARAGTAPADNVEVQFQLLPTKLDTEKLPFTELNVSLGDQRIFTDAKLNQVWLPEQAYAPGGWGYVGGHPYKLPGDRLPYGSDRNILGTEYDALYETQRVGLTQFRLDVPAGQYEVTLHFAELEAVPAAEQLAYNLAKPDAIAATAKSTRRFSVVLNGLPVLSDLGPENGLPPLEAVSFKFPVNVRKGQGITLDFSATADEAVLNGIQVKRVE</sequence>
<evidence type="ECO:0000259" key="8">
    <source>
        <dbReference type="Pfam" id="PF11721"/>
    </source>
</evidence>
<accession>A0ABS3QG81</accession>
<dbReference type="Pfam" id="PF11721">
    <property type="entry name" value="Malectin"/>
    <property type="match status" value="1"/>
</dbReference>
<dbReference type="SUPFAM" id="SSF51445">
    <property type="entry name" value="(Trans)glycosidases"/>
    <property type="match status" value="1"/>
</dbReference>
<dbReference type="Proteomes" id="UP000664369">
    <property type="component" value="Unassembled WGS sequence"/>
</dbReference>
<feature type="domain" description="Malectin" evidence="8">
    <location>
        <begin position="826"/>
        <end position="931"/>
    </location>
</feature>
<evidence type="ECO:0000259" key="5">
    <source>
        <dbReference type="Pfam" id="PF00703"/>
    </source>
</evidence>
<dbReference type="Pfam" id="PF02837">
    <property type="entry name" value="Glyco_hydro_2_N"/>
    <property type="match status" value="1"/>
</dbReference>
<dbReference type="Pfam" id="PF02836">
    <property type="entry name" value="Glyco_hydro_2_C"/>
    <property type="match status" value="1"/>
</dbReference>
<gene>
    <name evidence="10" type="ORF">J4E00_13715</name>
</gene>
<reference evidence="10 11" key="1">
    <citation type="submission" date="2021-03" db="EMBL/GenBank/DDBJ databases">
        <authorList>
            <person name="Kim M.K."/>
        </authorList>
    </citation>
    <scope>NUCLEOTIDE SEQUENCE [LARGE SCALE GENOMIC DNA]</scope>
    <source>
        <strain evidence="10 11">BT442</strain>
    </source>
</reference>
<evidence type="ECO:0000259" key="9">
    <source>
        <dbReference type="Pfam" id="PF16355"/>
    </source>
</evidence>
<dbReference type="PANTHER" id="PTHR42732">
    <property type="entry name" value="BETA-GALACTOSIDASE"/>
    <property type="match status" value="1"/>
</dbReference>
<evidence type="ECO:0000256" key="4">
    <source>
        <dbReference type="SAM" id="MobiDB-lite"/>
    </source>
</evidence>
<evidence type="ECO:0000256" key="1">
    <source>
        <dbReference type="ARBA" id="ARBA00007401"/>
    </source>
</evidence>
<dbReference type="Gene3D" id="2.60.120.430">
    <property type="entry name" value="Galactose-binding lectin"/>
    <property type="match status" value="1"/>
</dbReference>
<name>A0ABS3QG81_9BACT</name>
<evidence type="ECO:0000256" key="2">
    <source>
        <dbReference type="ARBA" id="ARBA00022801"/>
    </source>
</evidence>
<dbReference type="InterPro" id="IPR006102">
    <property type="entry name" value="Ig-like_GH2"/>
</dbReference>
<evidence type="ECO:0000313" key="10">
    <source>
        <dbReference type="EMBL" id="MBO2010116.1"/>
    </source>
</evidence>
<dbReference type="InterPro" id="IPR051913">
    <property type="entry name" value="GH2_Domain-Containing"/>
</dbReference>
<dbReference type="Gene3D" id="2.60.40.10">
    <property type="entry name" value="Immunoglobulins"/>
    <property type="match status" value="2"/>
</dbReference>
<keyword evidence="2" id="KW-0378">Hydrolase</keyword>
<dbReference type="PRINTS" id="PR00132">
    <property type="entry name" value="GLHYDRLASE2"/>
</dbReference>
<dbReference type="InterPro" id="IPR017853">
    <property type="entry name" value="GH"/>
</dbReference>
<dbReference type="InterPro" id="IPR006104">
    <property type="entry name" value="Glyco_hydro_2_N"/>
</dbReference>
<dbReference type="Pfam" id="PF00703">
    <property type="entry name" value="Glyco_hydro_2"/>
    <property type="match status" value="1"/>
</dbReference>
<dbReference type="SUPFAM" id="SSF49303">
    <property type="entry name" value="beta-Galactosidase/glucuronidase domain"/>
    <property type="match status" value="1"/>
</dbReference>
<comment type="similarity">
    <text evidence="1">Belongs to the glycosyl hydrolase 2 family.</text>
</comment>
<dbReference type="InterPro" id="IPR006101">
    <property type="entry name" value="Glyco_hydro_2"/>
</dbReference>
<dbReference type="InterPro" id="IPR006103">
    <property type="entry name" value="Glyco_hydro_2_cat"/>
</dbReference>